<evidence type="ECO:0000256" key="3">
    <source>
        <dbReference type="ARBA" id="ARBA00022679"/>
    </source>
</evidence>
<dbReference type="GO" id="GO:0016757">
    <property type="term" value="F:glycosyltransferase activity"/>
    <property type="evidence" value="ECO:0007669"/>
    <property type="project" value="UniProtKB-KW"/>
</dbReference>
<organism evidence="5 6">
    <name type="scientific">Zymoseptoria tritici (strain ST99CH_3D7)</name>
    <dbReference type="NCBI Taxonomy" id="1276538"/>
    <lineage>
        <taxon>Eukaryota</taxon>
        <taxon>Fungi</taxon>
        <taxon>Dikarya</taxon>
        <taxon>Ascomycota</taxon>
        <taxon>Pezizomycotina</taxon>
        <taxon>Dothideomycetes</taxon>
        <taxon>Dothideomycetidae</taxon>
        <taxon>Mycosphaerellales</taxon>
        <taxon>Mycosphaerellaceae</taxon>
        <taxon>Zymoseptoria</taxon>
    </lineage>
</organism>
<reference evidence="5 6" key="1">
    <citation type="submission" date="2016-06" db="EMBL/GenBank/DDBJ databases">
        <authorList>
            <person name="Kjaerup R.B."/>
            <person name="Dalgaard T.S."/>
            <person name="Juul-Madsen H.R."/>
        </authorList>
    </citation>
    <scope>NUCLEOTIDE SEQUENCE [LARGE SCALE GENOMIC DNA]</scope>
</reference>
<dbReference type="InterPro" id="IPR029044">
    <property type="entry name" value="Nucleotide-diphossugar_trans"/>
</dbReference>
<dbReference type="Gene3D" id="3.90.550.10">
    <property type="entry name" value="Spore Coat Polysaccharide Biosynthesis Protein SpsA, Chain A"/>
    <property type="match status" value="1"/>
</dbReference>
<keyword evidence="3" id="KW-0808">Transferase</keyword>
<evidence type="ECO:0008006" key="7">
    <source>
        <dbReference type="Google" id="ProtNLM"/>
    </source>
</evidence>
<evidence type="ECO:0000256" key="2">
    <source>
        <dbReference type="ARBA" id="ARBA00022676"/>
    </source>
</evidence>
<sequence>METLYRGSSAALRLSSVRFGPEIDGPRCSECCPGVSRPRLLFHPSSTPTHVPPTQAHHSTGSHLTTCILAKRLKMDPMGYTGLTSSSLPTISHSTSPHHPSFDEIITTGNHHHRTSSSRSSIHHTDASSLLERGPDAMTLREHASDSMLSKLNFSWSNPRSQRLGIFAACAVAVLVFLTLLSHASEGGWGMESDVLSIPKSNITVSAAEEEEQLINAYLKHIARPSPNFQVNTSHFAPHGWIGFDLPQGKTRHWTKPLGKDLCIFDFDNRDFNKTGQIWADELMTWNKPNKVHGLSLGILNHWLYAKIHGYKYYYIDIEPFADGRRASWKKPILIPALLDHHSTCIFMDSDAIFPHLDLPFEWIMNHFALDPTVDVLAMAIDPDKPYNKDRTGKLYLNTGFIIAQDQPKTREIMDEWRVCPEEGGRHPECTAFKKQMFNVTDQGGFGTFIRYDFEGSVRHLPCKEANGFPQSETECQGELISHLWTGKDSWIKDKVGGQVTGDLLEALHGLFRRDAEAFRLRESVVLGDVLEEEEEGGEGDERRRWWED</sequence>
<dbReference type="PANTHER" id="PTHR31306">
    <property type="entry name" value="ALPHA-1,6-MANNOSYLTRANSFERASE MNN11-RELATED"/>
    <property type="match status" value="1"/>
</dbReference>
<dbReference type="Proteomes" id="UP000215127">
    <property type="component" value="Chromosome 3"/>
</dbReference>
<protein>
    <recommendedName>
        <fullName evidence="7">Nucleotide-diphospho-sugar transferase domain-containing protein</fullName>
    </recommendedName>
</protein>
<feature type="region of interest" description="Disordered" evidence="4">
    <location>
        <begin position="109"/>
        <end position="135"/>
    </location>
</feature>
<evidence type="ECO:0000313" key="6">
    <source>
        <dbReference type="Proteomes" id="UP000215127"/>
    </source>
</evidence>
<comment type="similarity">
    <text evidence="1">Belongs to the glycosyltransferase 34 family.</text>
</comment>
<name>A0A1X7RMW7_ZYMT9</name>
<evidence type="ECO:0000313" key="5">
    <source>
        <dbReference type="EMBL" id="SMQ48347.1"/>
    </source>
</evidence>
<evidence type="ECO:0000256" key="1">
    <source>
        <dbReference type="ARBA" id="ARBA00005664"/>
    </source>
</evidence>
<dbReference type="Pfam" id="PF05637">
    <property type="entry name" value="Glyco_transf_34"/>
    <property type="match status" value="1"/>
</dbReference>
<keyword evidence="2" id="KW-0328">Glycosyltransferase</keyword>
<gene>
    <name evidence="5" type="ORF">ZT3D7_G3496</name>
</gene>
<dbReference type="GO" id="GO:0000139">
    <property type="term" value="C:Golgi membrane"/>
    <property type="evidence" value="ECO:0007669"/>
    <property type="project" value="TreeGrafter"/>
</dbReference>
<dbReference type="GO" id="GO:0006487">
    <property type="term" value="P:protein N-linked glycosylation"/>
    <property type="evidence" value="ECO:0007669"/>
    <property type="project" value="TreeGrafter"/>
</dbReference>
<dbReference type="EMBL" id="LT853694">
    <property type="protein sequence ID" value="SMQ48347.1"/>
    <property type="molecule type" value="Genomic_DNA"/>
</dbReference>
<dbReference type="STRING" id="1276538.A0A1X7RMW7"/>
<proteinExistence type="inferred from homology"/>
<keyword evidence="6" id="KW-1185">Reference proteome</keyword>
<accession>A0A1X7RMW7</accession>
<dbReference type="PANTHER" id="PTHR31306:SF3">
    <property type="entry name" value="NUCLEOTIDE-DIPHOSPHO-SUGAR TRANSFERASE DOMAIN-CONTAINING PROTEIN"/>
    <property type="match status" value="1"/>
</dbReference>
<dbReference type="AlphaFoldDB" id="A0A1X7RMW7"/>
<evidence type="ECO:0000256" key="4">
    <source>
        <dbReference type="SAM" id="MobiDB-lite"/>
    </source>
</evidence>
<dbReference type="InterPro" id="IPR008630">
    <property type="entry name" value="Glyco_trans_34"/>
</dbReference>